<protein>
    <recommendedName>
        <fullName evidence="3">Homeobox domain-containing protein</fullName>
    </recommendedName>
</protein>
<keyword evidence="1 2" id="KW-0371">Homeobox</keyword>
<dbReference type="Proteomes" id="UP000815677">
    <property type="component" value="Unassembled WGS sequence"/>
</dbReference>
<evidence type="ECO:0000259" key="3">
    <source>
        <dbReference type="PROSITE" id="PS50071"/>
    </source>
</evidence>
<evidence type="ECO:0000256" key="1">
    <source>
        <dbReference type="PROSITE-ProRule" id="PRU00108"/>
    </source>
</evidence>
<accession>A0ABQ0MDT9</accession>
<evidence type="ECO:0000256" key="2">
    <source>
        <dbReference type="RuleBase" id="RU000682"/>
    </source>
</evidence>
<proteinExistence type="predicted"/>
<keyword evidence="5" id="KW-1185">Reference proteome</keyword>
<dbReference type="SMART" id="SM00389">
    <property type="entry name" value="HOX"/>
    <property type="match status" value="1"/>
</dbReference>
<dbReference type="SUPFAM" id="SSF46689">
    <property type="entry name" value="Homeodomain-like"/>
    <property type="match status" value="1"/>
</dbReference>
<dbReference type="Gene3D" id="1.10.10.60">
    <property type="entry name" value="Homeodomain-like"/>
    <property type="match status" value="1"/>
</dbReference>
<keyword evidence="1 2" id="KW-0238">DNA-binding</keyword>
<feature type="DNA-binding region" description="Homeobox" evidence="1">
    <location>
        <begin position="3"/>
        <end position="54"/>
    </location>
</feature>
<gene>
    <name evidence="4" type="ORF">MCHLO_17124</name>
</gene>
<dbReference type="PROSITE" id="PS50071">
    <property type="entry name" value="HOMEOBOX_2"/>
    <property type="match status" value="1"/>
</dbReference>
<feature type="domain" description="Homeobox" evidence="3">
    <location>
        <begin position="1"/>
        <end position="53"/>
    </location>
</feature>
<comment type="subcellular location">
    <subcellularLocation>
        <location evidence="1 2">Nucleus</location>
    </subcellularLocation>
</comment>
<name>A0ABQ0MDT9_MYCCL</name>
<reference evidence="4" key="1">
    <citation type="submission" date="2014-09" db="EMBL/GenBank/DDBJ databases">
        <title>Genome sequence of the luminous mushroom Mycena chlorophos for searching fungal bioluminescence genes.</title>
        <authorList>
            <person name="Tanaka Y."/>
            <person name="Kasuga D."/>
            <person name="Oba Y."/>
            <person name="Hase S."/>
            <person name="Sato K."/>
            <person name="Oba Y."/>
            <person name="Sakakibara Y."/>
        </authorList>
    </citation>
    <scope>NUCLEOTIDE SEQUENCE</scope>
</reference>
<dbReference type="EMBL" id="DF849975">
    <property type="protein sequence ID" value="GAT61057.1"/>
    <property type="molecule type" value="Genomic_DNA"/>
</dbReference>
<dbReference type="InterPro" id="IPR009057">
    <property type="entry name" value="Homeodomain-like_sf"/>
</dbReference>
<dbReference type="Pfam" id="PF00046">
    <property type="entry name" value="Homeodomain"/>
    <property type="match status" value="1"/>
</dbReference>
<evidence type="ECO:0000313" key="4">
    <source>
        <dbReference type="EMBL" id="GAT61057.1"/>
    </source>
</evidence>
<organism evidence="4 5">
    <name type="scientific">Mycena chlorophos</name>
    <name type="common">Agaric fungus</name>
    <name type="synonym">Agaricus chlorophos</name>
    <dbReference type="NCBI Taxonomy" id="658473"/>
    <lineage>
        <taxon>Eukaryota</taxon>
        <taxon>Fungi</taxon>
        <taxon>Dikarya</taxon>
        <taxon>Basidiomycota</taxon>
        <taxon>Agaricomycotina</taxon>
        <taxon>Agaricomycetes</taxon>
        <taxon>Agaricomycetidae</taxon>
        <taxon>Agaricales</taxon>
        <taxon>Marasmiineae</taxon>
        <taxon>Mycenaceae</taxon>
        <taxon>Mycena</taxon>
    </lineage>
</organism>
<evidence type="ECO:0000313" key="5">
    <source>
        <dbReference type="Proteomes" id="UP000815677"/>
    </source>
</evidence>
<dbReference type="CDD" id="cd00086">
    <property type="entry name" value="homeodomain"/>
    <property type="match status" value="1"/>
</dbReference>
<sequence length="90" mass="10297">MSASETHLLESLFDAGVRYPDTKLRARLGVLIDRTPRSIQIWFQNRRQRLRQEDIASACMAALSMADYGIVSADLISQWSQERCTLLPKE</sequence>
<keyword evidence="1 2" id="KW-0539">Nucleus</keyword>
<dbReference type="InterPro" id="IPR001356">
    <property type="entry name" value="HD"/>
</dbReference>